<evidence type="ECO:0000313" key="3">
    <source>
        <dbReference type="Proteomes" id="UP000683000"/>
    </source>
</evidence>
<gene>
    <name evidence="2" type="ORF">JVT61DRAFT_14664</name>
</gene>
<reference evidence="2" key="1">
    <citation type="submission" date="2021-03" db="EMBL/GenBank/DDBJ databases">
        <title>Evolutionary innovations through gain and loss of genes in the ectomycorrhizal Boletales.</title>
        <authorList>
            <person name="Wu G."/>
            <person name="Miyauchi S."/>
            <person name="Morin E."/>
            <person name="Yang Z.-L."/>
            <person name="Xu J."/>
            <person name="Martin F.M."/>
        </authorList>
    </citation>
    <scope>NUCLEOTIDE SEQUENCE</scope>
    <source>
        <strain evidence="2">BR01</strain>
    </source>
</reference>
<proteinExistence type="predicted"/>
<feature type="region of interest" description="Disordered" evidence="1">
    <location>
        <begin position="59"/>
        <end position="116"/>
    </location>
</feature>
<sequence length="162" mass="18693">MLNLAQLRMHLHAEHTNPREWLRWKRHLASTPTHTTTSVFPNTCWLPSTSSGTLNQLEKTEDIPTVIGSTEQPSAPARDDESDEIDDPDSFESIARSLEERSQLNDAHGSQDFTPPFEKKRLEELFDFSNKTCTSRRSMRSLDENCTSWSIWMPRVRQMMAT</sequence>
<evidence type="ECO:0000313" key="2">
    <source>
        <dbReference type="EMBL" id="KAG6377878.1"/>
    </source>
</evidence>
<comment type="caution">
    <text evidence="2">The sequence shown here is derived from an EMBL/GenBank/DDBJ whole genome shotgun (WGS) entry which is preliminary data.</text>
</comment>
<accession>A0A8I2YVV9</accession>
<protein>
    <submittedName>
        <fullName evidence="2">Uncharacterized protein</fullName>
    </submittedName>
</protein>
<evidence type="ECO:0000256" key="1">
    <source>
        <dbReference type="SAM" id="MobiDB-lite"/>
    </source>
</evidence>
<dbReference type="EMBL" id="JAGFBS010000008">
    <property type="protein sequence ID" value="KAG6377878.1"/>
    <property type="molecule type" value="Genomic_DNA"/>
</dbReference>
<name>A0A8I2YVV9_9AGAM</name>
<dbReference type="OrthoDB" id="10534699at2759"/>
<keyword evidence="3" id="KW-1185">Reference proteome</keyword>
<organism evidence="2 3">
    <name type="scientific">Boletus reticuloceps</name>
    <dbReference type="NCBI Taxonomy" id="495285"/>
    <lineage>
        <taxon>Eukaryota</taxon>
        <taxon>Fungi</taxon>
        <taxon>Dikarya</taxon>
        <taxon>Basidiomycota</taxon>
        <taxon>Agaricomycotina</taxon>
        <taxon>Agaricomycetes</taxon>
        <taxon>Agaricomycetidae</taxon>
        <taxon>Boletales</taxon>
        <taxon>Boletineae</taxon>
        <taxon>Boletaceae</taxon>
        <taxon>Boletoideae</taxon>
        <taxon>Boletus</taxon>
    </lineage>
</organism>
<dbReference type="Proteomes" id="UP000683000">
    <property type="component" value="Unassembled WGS sequence"/>
</dbReference>
<dbReference type="AlphaFoldDB" id="A0A8I2YVV9"/>
<feature type="compositionally biased region" description="Acidic residues" evidence="1">
    <location>
        <begin position="80"/>
        <end position="90"/>
    </location>
</feature>